<dbReference type="Proteomes" id="UP001491691">
    <property type="component" value="Unassembled WGS sequence"/>
</dbReference>
<keyword evidence="4" id="KW-1185">Reference proteome</keyword>
<dbReference type="InterPro" id="IPR036388">
    <property type="entry name" value="WH-like_DNA-bd_sf"/>
</dbReference>
<dbReference type="InterPro" id="IPR036390">
    <property type="entry name" value="WH_DNA-bd_sf"/>
</dbReference>
<organism evidence="3 4">
    <name type="scientific">Peptoniphilus senegalensis</name>
    <dbReference type="NCBI Taxonomy" id="1465757"/>
    <lineage>
        <taxon>Bacteria</taxon>
        <taxon>Bacillati</taxon>
        <taxon>Bacillota</taxon>
        <taxon>Tissierellia</taxon>
        <taxon>Tissierellales</taxon>
        <taxon>Peptoniphilaceae</taxon>
        <taxon>Peptoniphilus</taxon>
    </lineage>
</organism>
<dbReference type="EMBL" id="JBBNPP010000013">
    <property type="protein sequence ID" value="MEQ3347220.1"/>
    <property type="molecule type" value="Genomic_DNA"/>
</dbReference>
<feature type="domain" description="Schlafen AlbA-2" evidence="1">
    <location>
        <begin position="16"/>
        <end position="144"/>
    </location>
</feature>
<reference evidence="3 4" key="1">
    <citation type="submission" date="2024-04" db="EMBL/GenBank/DDBJ databases">
        <title>Human intestinal bacterial collection.</title>
        <authorList>
            <person name="Pauvert C."/>
            <person name="Hitch T.C.A."/>
            <person name="Clavel T."/>
        </authorList>
    </citation>
    <scope>NUCLEOTIDE SEQUENCE [LARGE SCALE GENOMIC DNA]</scope>
    <source>
        <strain evidence="3 4">CLA-SR-H019</strain>
    </source>
</reference>
<dbReference type="InterPro" id="IPR007421">
    <property type="entry name" value="Schlafen_AlbA_2_dom"/>
</dbReference>
<accession>A0ABV1J2W0</accession>
<evidence type="ECO:0000313" key="3">
    <source>
        <dbReference type="EMBL" id="MEQ3347220.1"/>
    </source>
</evidence>
<dbReference type="InterPro" id="IPR038475">
    <property type="entry name" value="RecG_C_sf"/>
</dbReference>
<dbReference type="Pfam" id="PF21248">
    <property type="entry name" value="SoFic-like_C"/>
    <property type="match status" value="1"/>
</dbReference>
<evidence type="ECO:0000313" key="4">
    <source>
        <dbReference type="Proteomes" id="UP001491691"/>
    </source>
</evidence>
<dbReference type="PANTHER" id="PTHR30595">
    <property type="entry name" value="GLPR-RELATED TRANSCRIPTIONAL REPRESSOR"/>
    <property type="match status" value="1"/>
</dbReference>
<sequence length="514" mass="59611">MTNDEKFLETLLINGEDEHTEFKTAKNSIPKDVLETISSFNNTDGGIIVLGISEPQPRQYNVSGVQNPEKIRTDFFNLLNNTNKINRNLITNDKFIIKNFKHENETKTLIIIEVPKANYKEKPIYINNNPSLTYIRQGDGDYQCTDDILRTMYRDSNNESYDSKVIRNFSLDDFDDKTIKNYRSKFEEIHAEHPFNSLDDVDFLQKIHALSIDRSNPNKTFIPTVAGLLVFGKHTSIKDYLPHYNIEYINRSKSNSNSSYEDRVIYDGYWGEDNLFNFLYTVVEKLYLTTNENSEIYDDSLTRKSNSKFRIAIREAIVNSIIHCDFLGKDGILIIRYSDKIIFRNSGTLRISKEDFFSGGHSDPRNHFIQEIFRMINLCEKAGSGIPKMMEAAQVNNYKYPEIHTDLESFELVLWDTTLIDDLNINNDIEKEILNFVIKNKYATVSKTANAIGIHRNTASKYLTKLANAKILEKSKMGREHVFSIVQSKEYAKYDFINSMYSILEEIRRNTNGK</sequence>
<name>A0ABV1J2W0_9FIRM</name>
<evidence type="ECO:0000259" key="1">
    <source>
        <dbReference type="Pfam" id="PF04326"/>
    </source>
</evidence>
<dbReference type="Gene3D" id="3.30.950.30">
    <property type="entry name" value="Schlafen, AAA domain"/>
    <property type="match status" value="1"/>
</dbReference>
<dbReference type="SUPFAM" id="SSF46785">
    <property type="entry name" value="Winged helix' DNA-binding domain"/>
    <property type="match status" value="1"/>
</dbReference>
<dbReference type="RefSeq" id="WP_349189106.1">
    <property type="nucleotide sequence ID" value="NZ_JBBNPP010000013.1"/>
</dbReference>
<feature type="domain" description="Adenylyltransferase SoFic-like C-terminal" evidence="2">
    <location>
        <begin position="431"/>
        <end position="483"/>
    </location>
</feature>
<evidence type="ECO:0000259" key="2">
    <source>
        <dbReference type="Pfam" id="PF21248"/>
    </source>
</evidence>
<dbReference type="Gene3D" id="1.10.10.10">
    <property type="entry name" value="Winged helix-like DNA-binding domain superfamily/Winged helix DNA-binding domain"/>
    <property type="match status" value="1"/>
</dbReference>
<dbReference type="Pfam" id="PF04326">
    <property type="entry name" value="SLFN_AlbA_2"/>
    <property type="match status" value="1"/>
</dbReference>
<protein>
    <submittedName>
        <fullName evidence="3">RNA-binding domain-containing protein</fullName>
    </submittedName>
</protein>
<proteinExistence type="predicted"/>
<comment type="caution">
    <text evidence="3">The sequence shown here is derived from an EMBL/GenBank/DDBJ whole genome shotgun (WGS) entry which is preliminary data.</text>
</comment>
<dbReference type="PANTHER" id="PTHR30595:SF6">
    <property type="entry name" value="SCHLAFEN ALBA-2 DOMAIN-CONTAINING PROTEIN"/>
    <property type="match status" value="1"/>
</dbReference>
<dbReference type="InterPro" id="IPR038461">
    <property type="entry name" value="Schlafen_AlbA_2_dom_sf"/>
</dbReference>
<dbReference type="Gene3D" id="3.30.565.60">
    <property type="match status" value="1"/>
</dbReference>
<dbReference type="InterPro" id="IPR048770">
    <property type="entry name" value="SoFic-like_C"/>
</dbReference>
<dbReference type="Pfam" id="PF13749">
    <property type="entry name" value="HATPase_c_4"/>
    <property type="match status" value="1"/>
</dbReference>
<gene>
    <name evidence="3" type="ORF">AAA073_07215</name>
</gene>